<feature type="region of interest" description="Disordered" evidence="1">
    <location>
        <begin position="164"/>
        <end position="241"/>
    </location>
</feature>
<gene>
    <name evidence="2" type="ORF">KIW84_054166</name>
</gene>
<dbReference type="InterPro" id="IPR040412">
    <property type="entry name" value="At1g65710-like"/>
</dbReference>
<dbReference type="OrthoDB" id="1927466at2759"/>
<feature type="compositionally biased region" description="Basic and acidic residues" evidence="1">
    <location>
        <begin position="193"/>
        <end position="210"/>
    </location>
</feature>
<dbReference type="Gramene" id="Psat5g144840.1">
    <property type="protein sequence ID" value="Psat5g144840.1.cds"/>
    <property type="gene ID" value="Psat5g144840"/>
</dbReference>
<feature type="compositionally biased region" description="Polar residues" evidence="1">
    <location>
        <begin position="501"/>
        <end position="520"/>
    </location>
</feature>
<keyword evidence="3" id="KW-1185">Reference proteome</keyword>
<feature type="region of interest" description="Disordered" evidence="1">
    <location>
        <begin position="486"/>
        <end position="526"/>
    </location>
</feature>
<name>A0A9D4WTN6_PEA</name>
<feature type="compositionally biased region" description="Polar residues" evidence="1">
    <location>
        <begin position="326"/>
        <end position="352"/>
    </location>
</feature>
<dbReference type="PANTHER" id="PTHR34367">
    <property type="entry name" value="OS02G0734667 PROTEIN"/>
    <property type="match status" value="1"/>
</dbReference>
<feature type="compositionally biased region" description="Polar residues" evidence="1">
    <location>
        <begin position="170"/>
        <end position="181"/>
    </location>
</feature>
<evidence type="ECO:0000256" key="1">
    <source>
        <dbReference type="SAM" id="MobiDB-lite"/>
    </source>
</evidence>
<reference evidence="2 3" key="1">
    <citation type="journal article" date="2022" name="Nat. Genet.">
        <title>Improved pea reference genome and pan-genome highlight genomic features and evolutionary characteristics.</title>
        <authorList>
            <person name="Yang T."/>
            <person name="Liu R."/>
            <person name="Luo Y."/>
            <person name="Hu S."/>
            <person name="Wang D."/>
            <person name="Wang C."/>
            <person name="Pandey M.K."/>
            <person name="Ge S."/>
            <person name="Xu Q."/>
            <person name="Li N."/>
            <person name="Li G."/>
            <person name="Huang Y."/>
            <person name="Saxena R.K."/>
            <person name="Ji Y."/>
            <person name="Li M."/>
            <person name="Yan X."/>
            <person name="He Y."/>
            <person name="Liu Y."/>
            <person name="Wang X."/>
            <person name="Xiang C."/>
            <person name="Varshney R.K."/>
            <person name="Ding H."/>
            <person name="Gao S."/>
            <person name="Zong X."/>
        </authorList>
    </citation>
    <scope>NUCLEOTIDE SEQUENCE [LARGE SCALE GENOMIC DNA]</scope>
    <source>
        <strain evidence="2 3">cv. Zhongwan 6</strain>
    </source>
</reference>
<dbReference type="PANTHER" id="PTHR34367:SF1">
    <property type="entry name" value="OS04G0528600 PROTEIN"/>
    <property type="match status" value="1"/>
</dbReference>
<feature type="compositionally biased region" description="Low complexity" evidence="1">
    <location>
        <begin position="299"/>
        <end position="308"/>
    </location>
</feature>
<protein>
    <submittedName>
        <fullName evidence="2">Uncharacterized protein</fullName>
    </submittedName>
</protein>
<feature type="region of interest" description="Disordered" evidence="1">
    <location>
        <begin position="115"/>
        <end position="152"/>
    </location>
</feature>
<feature type="compositionally biased region" description="Low complexity" evidence="1">
    <location>
        <begin position="566"/>
        <end position="576"/>
    </location>
</feature>
<feature type="region of interest" description="Disordered" evidence="1">
    <location>
        <begin position="279"/>
        <end position="362"/>
    </location>
</feature>
<feature type="region of interest" description="Disordered" evidence="1">
    <location>
        <begin position="552"/>
        <end position="595"/>
    </location>
</feature>
<comment type="caution">
    <text evidence="2">The sequence shown here is derived from an EMBL/GenBank/DDBJ whole genome shotgun (WGS) entry which is preliminary data.</text>
</comment>
<dbReference type="EMBL" id="JAMSHJ010000005">
    <property type="protein sequence ID" value="KAI5408236.1"/>
    <property type="molecule type" value="Genomic_DNA"/>
</dbReference>
<accession>A0A9D4WTN6</accession>
<evidence type="ECO:0000313" key="3">
    <source>
        <dbReference type="Proteomes" id="UP001058974"/>
    </source>
</evidence>
<dbReference type="AlphaFoldDB" id="A0A9D4WTN6"/>
<sequence length="595" mass="66042">MGTCLSKKKGSSTTTNSSLAETKSTTTTSVVFEWKKNSSQNGITVSNPKVETQPELKLKKDDSVHEHKGQVKKEIFIIKHRKSHDEAAEIIGMRTSSCTKEDVDAILVHCGRLSRNSSGKASSFKDQRRRFSGSNRSNDFDDNDTIFSEKDQKISDLHENDWREPAEKLQFQSPRSLSQDGNRTRRRRRRRTPSREREQEQCSSSIERRFSISPVRRSSDTSTLHSARNNTSTSSKPAKMVSVPATVTSLVMDKSNNNDFGESAAAATGIKRITVRRNVGAASPRSQSPAKANGSATIQQQQLSLSRNSSRKKDESPYRRNPLSELESNSIAIPHSATNYNNSRMQNRSNMEVETEAKQKPNASRIALDKGVDAKCKTKIKQDEDVKVMSSMTDNVVVKTVVPPVVENLKPQILTRSRSSRRSRDLELDLNPEDLLIPPQSYTSLLLEDIQNFHQKNTPTPPSVSLPACVARACSILEAVANLNSDTSSSLSGVEDRRSPSGYQSSRNRYNVPLGTSNSYGKRVADTKDPIVESELIVYDEMVEPSLHKFETMNMGSPNMEKQESSRSSSLSVSSVAGRVNVDGAKKKVNSKTRV</sequence>
<feature type="compositionally biased region" description="Basic residues" evidence="1">
    <location>
        <begin position="1"/>
        <end position="10"/>
    </location>
</feature>
<dbReference type="Proteomes" id="UP001058974">
    <property type="component" value="Chromosome 5"/>
</dbReference>
<dbReference type="Gramene" id="Psat05G0416600-T1">
    <property type="protein sequence ID" value="KAI5408236.1"/>
    <property type="gene ID" value="KIW84_054166"/>
</dbReference>
<feature type="compositionally biased region" description="Polar residues" evidence="1">
    <location>
        <begin position="220"/>
        <end position="236"/>
    </location>
</feature>
<evidence type="ECO:0000313" key="2">
    <source>
        <dbReference type="EMBL" id="KAI5408236.1"/>
    </source>
</evidence>
<organism evidence="2 3">
    <name type="scientific">Pisum sativum</name>
    <name type="common">Garden pea</name>
    <name type="synonym">Lathyrus oleraceus</name>
    <dbReference type="NCBI Taxonomy" id="3888"/>
    <lineage>
        <taxon>Eukaryota</taxon>
        <taxon>Viridiplantae</taxon>
        <taxon>Streptophyta</taxon>
        <taxon>Embryophyta</taxon>
        <taxon>Tracheophyta</taxon>
        <taxon>Spermatophyta</taxon>
        <taxon>Magnoliopsida</taxon>
        <taxon>eudicotyledons</taxon>
        <taxon>Gunneridae</taxon>
        <taxon>Pentapetalae</taxon>
        <taxon>rosids</taxon>
        <taxon>fabids</taxon>
        <taxon>Fabales</taxon>
        <taxon>Fabaceae</taxon>
        <taxon>Papilionoideae</taxon>
        <taxon>50 kb inversion clade</taxon>
        <taxon>NPAAA clade</taxon>
        <taxon>Hologalegina</taxon>
        <taxon>IRL clade</taxon>
        <taxon>Fabeae</taxon>
        <taxon>Lathyrus</taxon>
    </lineage>
</organism>
<feature type="region of interest" description="Disordered" evidence="1">
    <location>
        <begin position="1"/>
        <end position="27"/>
    </location>
</feature>
<proteinExistence type="predicted"/>
<feature type="compositionally biased region" description="Polar residues" evidence="1">
    <location>
        <begin position="284"/>
        <end position="298"/>
    </location>
</feature>